<protein>
    <submittedName>
        <fullName evidence="1">Uncharacterized protein</fullName>
    </submittedName>
</protein>
<name>A0A1F7IAJ6_9BACT</name>
<accession>A0A1F7IAJ6</accession>
<dbReference type="STRING" id="1802056.A2954_03200"/>
<dbReference type="Proteomes" id="UP000177698">
    <property type="component" value="Unassembled WGS sequence"/>
</dbReference>
<proteinExistence type="predicted"/>
<evidence type="ECO:0000313" key="2">
    <source>
        <dbReference type="Proteomes" id="UP000177698"/>
    </source>
</evidence>
<evidence type="ECO:0000313" key="1">
    <source>
        <dbReference type="EMBL" id="OGK40380.1"/>
    </source>
</evidence>
<reference evidence="1 2" key="1">
    <citation type="journal article" date="2016" name="Nat. Commun.">
        <title>Thousands of microbial genomes shed light on interconnected biogeochemical processes in an aquifer system.</title>
        <authorList>
            <person name="Anantharaman K."/>
            <person name="Brown C.T."/>
            <person name="Hug L.A."/>
            <person name="Sharon I."/>
            <person name="Castelle C.J."/>
            <person name="Probst A.J."/>
            <person name="Thomas B.C."/>
            <person name="Singh A."/>
            <person name="Wilkins M.J."/>
            <person name="Karaoz U."/>
            <person name="Brodie E.L."/>
            <person name="Williams K.H."/>
            <person name="Hubbard S.S."/>
            <person name="Banfield J.F."/>
        </authorList>
    </citation>
    <scope>NUCLEOTIDE SEQUENCE [LARGE SCALE GENOMIC DNA]</scope>
</reference>
<organism evidence="1 2">
    <name type="scientific">Candidatus Roizmanbacteria bacterium RIFCSPLOWO2_01_FULL_37_12</name>
    <dbReference type="NCBI Taxonomy" id="1802056"/>
    <lineage>
        <taxon>Bacteria</taxon>
        <taxon>Candidatus Roizmaniibacteriota</taxon>
    </lineage>
</organism>
<comment type="caution">
    <text evidence="1">The sequence shown here is derived from an EMBL/GenBank/DDBJ whole genome shotgun (WGS) entry which is preliminary data.</text>
</comment>
<gene>
    <name evidence="1" type="ORF">A2954_03200</name>
</gene>
<dbReference type="EMBL" id="MGAG01000026">
    <property type="protein sequence ID" value="OGK40380.1"/>
    <property type="molecule type" value="Genomic_DNA"/>
</dbReference>
<dbReference type="AlphaFoldDB" id="A0A1F7IAJ6"/>
<sequence length="281" mass="32482">MSNDRRLEQSPTNLGDLEYIFPTQVEAKKDLLEDAFLQLGEQKGLTVDQTYGNYPYPFLNFLIPTWARYSSWLISKKNGIVQAVINIHLGVDIDHNRYLIHTSTVKEGIAILPEVIQHLHPTTSIFRFTIPVPQMDYPDTQVQERLNHAGFEQDSESRTVAQMYWQSIDHFKFYTQITQGDTLIDPLGLQYYSEAEELFERNYDISSFHAKELRKKQHSGLVRNINSEEIEPNLIAVSGRTEIIPARRKIAIIRDTVVDTPFRNGKRGLFLASKQAEHIYN</sequence>